<dbReference type="Gene3D" id="3.40.50.300">
    <property type="entry name" value="P-loop containing nucleotide triphosphate hydrolases"/>
    <property type="match status" value="1"/>
</dbReference>
<comment type="caution">
    <text evidence="11">The sequence shown here is derived from an EMBL/GenBank/DDBJ whole genome shotgun (WGS) entry which is preliminary data.</text>
</comment>
<evidence type="ECO:0000256" key="6">
    <source>
        <dbReference type="ARBA" id="ARBA00022741"/>
    </source>
</evidence>
<dbReference type="EMBL" id="BMFO01000003">
    <property type="protein sequence ID" value="GGF94571.1"/>
    <property type="molecule type" value="Genomic_DNA"/>
</dbReference>
<dbReference type="InterPro" id="IPR001238">
    <property type="entry name" value="DNA-binding_RecF"/>
</dbReference>
<evidence type="ECO:0000256" key="8">
    <source>
        <dbReference type="ARBA" id="ARBA00023125"/>
    </source>
</evidence>
<protein>
    <recommendedName>
        <fullName evidence="3 9">DNA replication and repair protein RecF</fullName>
    </recommendedName>
</protein>
<dbReference type="InterPro" id="IPR003395">
    <property type="entry name" value="RecF/RecN/SMC_N"/>
</dbReference>
<comment type="function">
    <text evidence="9">The RecF protein is involved in DNA metabolism; it is required for DNA replication and normal SOS inducibility. RecF binds preferentially to single-stranded, linear DNA. It also seems to bind ATP.</text>
</comment>
<evidence type="ECO:0000256" key="2">
    <source>
        <dbReference type="ARBA" id="ARBA00008016"/>
    </source>
</evidence>
<dbReference type="GO" id="GO:0006302">
    <property type="term" value="P:double-strand break repair"/>
    <property type="evidence" value="ECO:0007669"/>
    <property type="project" value="TreeGrafter"/>
</dbReference>
<name>A0A917FMU4_9GAMM</name>
<dbReference type="GO" id="GO:0005737">
    <property type="term" value="C:cytoplasm"/>
    <property type="evidence" value="ECO:0007669"/>
    <property type="project" value="UniProtKB-SubCell"/>
</dbReference>
<keyword evidence="9" id="KW-0742">SOS response</keyword>
<organism evidence="11 12">
    <name type="scientific">Arenimonas maotaiensis</name>
    <dbReference type="NCBI Taxonomy" id="1446479"/>
    <lineage>
        <taxon>Bacteria</taxon>
        <taxon>Pseudomonadati</taxon>
        <taxon>Pseudomonadota</taxon>
        <taxon>Gammaproteobacteria</taxon>
        <taxon>Lysobacterales</taxon>
        <taxon>Lysobacteraceae</taxon>
        <taxon>Arenimonas</taxon>
    </lineage>
</organism>
<dbReference type="Pfam" id="PF02463">
    <property type="entry name" value="SMC_N"/>
    <property type="match status" value="1"/>
</dbReference>
<reference evidence="11" key="1">
    <citation type="journal article" date="2014" name="Int. J. Syst. Evol. Microbiol.">
        <title>Complete genome sequence of Corynebacterium casei LMG S-19264T (=DSM 44701T), isolated from a smear-ripened cheese.</title>
        <authorList>
            <consortium name="US DOE Joint Genome Institute (JGI-PGF)"/>
            <person name="Walter F."/>
            <person name="Albersmeier A."/>
            <person name="Kalinowski J."/>
            <person name="Ruckert C."/>
        </authorList>
    </citation>
    <scope>NUCLEOTIDE SEQUENCE</scope>
    <source>
        <strain evidence="11">CGMCC 1.12726</strain>
    </source>
</reference>
<sequence>MQLIRLQAFDLRCFQEFDLTPVSGVNLLLGANGAGKTSILEAIHILGYGRSFRGRIRDGLIRQGAGQLRIQTRWLTDTGMAQQAGIQHTGSDWQARMNGADVDNLGRFCEQFPVLSFDPGSHELIIGASEVRRRFVDWALFHVEPEFHPVWRRFNRALKQRNALLKTQPGTQELASWDQEFAEAGDSLHHLRKLYLKTLEPVMQRILSRFLPECGDLSLSYSAGWREQQMSLLDALRLNRDRDIQSGFCGVGPHRADWQPSLDGRLHQGHFSRGQAKLLALAALLAQTEDFVAKKGFWPILCFDDLASELDQAHFSQVLTWLAESQAQIWISGTESLPVYQERFPRAKLFHVEHGQIQTPAGE</sequence>
<dbReference type="NCBIfam" id="TIGR00611">
    <property type="entry name" value="recf"/>
    <property type="match status" value="1"/>
</dbReference>
<dbReference type="InterPro" id="IPR018078">
    <property type="entry name" value="DNA-binding_RecF_CS"/>
</dbReference>
<evidence type="ECO:0000256" key="7">
    <source>
        <dbReference type="ARBA" id="ARBA00022840"/>
    </source>
</evidence>
<keyword evidence="9" id="KW-0234">DNA repair</keyword>
<comment type="similarity">
    <text evidence="2 9">Belongs to the RecF family.</text>
</comment>
<keyword evidence="12" id="KW-1185">Reference proteome</keyword>
<evidence type="ECO:0000313" key="11">
    <source>
        <dbReference type="EMBL" id="GGF94571.1"/>
    </source>
</evidence>
<evidence type="ECO:0000313" key="12">
    <source>
        <dbReference type="Proteomes" id="UP000632858"/>
    </source>
</evidence>
<evidence type="ECO:0000256" key="4">
    <source>
        <dbReference type="ARBA" id="ARBA00022490"/>
    </source>
</evidence>
<reference evidence="11" key="2">
    <citation type="submission" date="2020-09" db="EMBL/GenBank/DDBJ databases">
        <authorList>
            <person name="Sun Q."/>
            <person name="Zhou Y."/>
        </authorList>
    </citation>
    <scope>NUCLEOTIDE SEQUENCE</scope>
    <source>
        <strain evidence="11">CGMCC 1.12726</strain>
    </source>
</reference>
<dbReference type="PANTHER" id="PTHR32182">
    <property type="entry name" value="DNA REPLICATION AND REPAIR PROTEIN RECF"/>
    <property type="match status" value="1"/>
</dbReference>
<dbReference type="HAMAP" id="MF_00365">
    <property type="entry name" value="RecF"/>
    <property type="match status" value="1"/>
</dbReference>
<dbReference type="PANTHER" id="PTHR32182:SF0">
    <property type="entry name" value="DNA REPLICATION AND REPAIR PROTEIN RECF"/>
    <property type="match status" value="1"/>
</dbReference>
<dbReference type="SUPFAM" id="SSF52540">
    <property type="entry name" value="P-loop containing nucleoside triphosphate hydrolases"/>
    <property type="match status" value="1"/>
</dbReference>
<evidence type="ECO:0000256" key="3">
    <source>
        <dbReference type="ARBA" id="ARBA00020170"/>
    </source>
</evidence>
<dbReference type="GO" id="GO:0005524">
    <property type="term" value="F:ATP binding"/>
    <property type="evidence" value="ECO:0007669"/>
    <property type="project" value="UniProtKB-UniRule"/>
</dbReference>
<evidence type="ECO:0000256" key="9">
    <source>
        <dbReference type="HAMAP-Rule" id="MF_00365"/>
    </source>
</evidence>
<dbReference type="GO" id="GO:0000731">
    <property type="term" value="P:DNA synthesis involved in DNA repair"/>
    <property type="evidence" value="ECO:0007669"/>
    <property type="project" value="TreeGrafter"/>
</dbReference>
<feature type="domain" description="RecF/RecN/SMC N-terminal" evidence="10">
    <location>
        <begin position="5"/>
        <end position="332"/>
    </location>
</feature>
<keyword evidence="7 9" id="KW-0067">ATP-binding</keyword>
<feature type="binding site" evidence="9">
    <location>
        <begin position="30"/>
        <end position="37"/>
    </location>
    <ligand>
        <name>ATP</name>
        <dbReference type="ChEBI" id="CHEBI:30616"/>
    </ligand>
</feature>
<gene>
    <name evidence="9 11" type="primary">recF</name>
    <name evidence="11" type="ORF">GCM10010960_15340</name>
</gene>
<evidence type="ECO:0000256" key="1">
    <source>
        <dbReference type="ARBA" id="ARBA00004496"/>
    </source>
</evidence>
<dbReference type="InterPro" id="IPR042174">
    <property type="entry name" value="RecF_2"/>
</dbReference>
<keyword evidence="8 9" id="KW-0238">DNA-binding</keyword>
<accession>A0A917FMU4</accession>
<keyword evidence="6 9" id="KW-0547">Nucleotide-binding</keyword>
<dbReference type="GO" id="GO:0006260">
    <property type="term" value="P:DNA replication"/>
    <property type="evidence" value="ECO:0007669"/>
    <property type="project" value="UniProtKB-UniRule"/>
</dbReference>
<keyword evidence="4 9" id="KW-0963">Cytoplasm</keyword>
<keyword evidence="5 9" id="KW-0235">DNA replication</keyword>
<dbReference type="InterPro" id="IPR027417">
    <property type="entry name" value="P-loop_NTPase"/>
</dbReference>
<evidence type="ECO:0000259" key="10">
    <source>
        <dbReference type="Pfam" id="PF02463"/>
    </source>
</evidence>
<proteinExistence type="inferred from homology"/>
<dbReference type="Proteomes" id="UP000632858">
    <property type="component" value="Unassembled WGS sequence"/>
</dbReference>
<keyword evidence="9" id="KW-0227">DNA damage</keyword>
<dbReference type="PROSITE" id="PS00617">
    <property type="entry name" value="RECF_1"/>
    <property type="match status" value="1"/>
</dbReference>
<comment type="subcellular location">
    <subcellularLocation>
        <location evidence="1 9">Cytoplasm</location>
    </subcellularLocation>
</comment>
<dbReference type="GO" id="GO:0003697">
    <property type="term" value="F:single-stranded DNA binding"/>
    <property type="evidence" value="ECO:0007669"/>
    <property type="project" value="UniProtKB-UniRule"/>
</dbReference>
<evidence type="ECO:0000256" key="5">
    <source>
        <dbReference type="ARBA" id="ARBA00022705"/>
    </source>
</evidence>
<dbReference type="RefSeq" id="WP_188449590.1">
    <property type="nucleotide sequence ID" value="NZ_BMFO01000003.1"/>
</dbReference>
<dbReference type="AlphaFoldDB" id="A0A917FMU4"/>
<dbReference type="GO" id="GO:0009432">
    <property type="term" value="P:SOS response"/>
    <property type="evidence" value="ECO:0007669"/>
    <property type="project" value="UniProtKB-UniRule"/>
</dbReference>
<dbReference type="Gene3D" id="1.20.1050.90">
    <property type="entry name" value="RecF/RecN/SMC, N-terminal domain"/>
    <property type="match status" value="1"/>
</dbReference>